<dbReference type="EMBL" id="ML210380">
    <property type="protein sequence ID" value="TFK18762.1"/>
    <property type="molecule type" value="Genomic_DNA"/>
</dbReference>
<evidence type="ECO:0000313" key="2">
    <source>
        <dbReference type="Proteomes" id="UP000307440"/>
    </source>
</evidence>
<reference evidence="1 2" key="1">
    <citation type="journal article" date="2019" name="Nat. Ecol. Evol.">
        <title>Megaphylogeny resolves global patterns of mushroom evolution.</title>
        <authorList>
            <person name="Varga T."/>
            <person name="Krizsan K."/>
            <person name="Foldi C."/>
            <person name="Dima B."/>
            <person name="Sanchez-Garcia M."/>
            <person name="Sanchez-Ramirez S."/>
            <person name="Szollosi G.J."/>
            <person name="Szarkandi J.G."/>
            <person name="Papp V."/>
            <person name="Albert L."/>
            <person name="Andreopoulos W."/>
            <person name="Angelini C."/>
            <person name="Antonin V."/>
            <person name="Barry K.W."/>
            <person name="Bougher N.L."/>
            <person name="Buchanan P."/>
            <person name="Buyck B."/>
            <person name="Bense V."/>
            <person name="Catcheside P."/>
            <person name="Chovatia M."/>
            <person name="Cooper J."/>
            <person name="Damon W."/>
            <person name="Desjardin D."/>
            <person name="Finy P."/>
            <person name="Geml J."/>
            <person name="Haridas S."/>
            <person name="Hughes K."/>
            <person name="Justo A."/>
            <person name="Karasinski D."/>
            <person name="Kautmanova I."/>
            <person name="Kiss B."/>
            <person name="Kocsube S."/>
            <person name="Kotiranta H."/>
            <person name="LaButti K.M."/>
            <person name="Lechner B.E."/>
            <person name="Liimatainen K."/>
            <person name="Lipzen A."/>
            <person name="Lukacs Z."/>
            <person name="Mihaltcheva S."/>
            <person name="Morgado L.N."/>
            <person name="Niskanen T."/>
            <person name="Noordeloos M.E."/>
            <person name="Ohm R.A."/>
            <person name="Ortiz-Santana B."/>
            <person name="Ovrebo C."/>
            <person name="Racz N."/>
            <person name="Riley R."/>
            <person name="Savchenko A."/>
            <person name="Shiryaev A."/>
            <person name="Soop K."/>
            <person name="Spirin V."/>
            <person name="Szebenyi C."/>
            <person name="Tomsovsky M."/>
            <person name="Tulloss R.E."/>
            <person name="Uehling J."/>
            <person name="Grigoriev I.V."/>
            <person name="Vagvolgyi C."/>
            <person name="Papp T."/>
            <person name="Martin F.M."/>
            <person name="Miettinen O."/>
            <person name="Hibbett D.S."/>
            <person name="Nagy L.G."/>
        </authorList>
    </citation>
    <scope>NUCLEOTIDE SEQUENCE [LARGE SCALE GENOMIC DNA]</scope>
    <source>
        <strain evidence="1 2">CBS 121175</strain>
    </source>
</reference>
<organism evidence="1 2">
    <name type="scientific">Coprinopsis marcescibilis</name>
    <name type="common">Agaric fungus</name>
    <name type="synonym">Psathyrella marcescibilis</name>
    <dbReference type="NCBI Taxonomy" id="230819"/>
    <lineage>
        <taxon>Eukaryota</taxon>
        <taxon>Fungi</taxon>
        <taxon>Dikarya</taxon>
        <taxon>Basidiomycota</taxon>
        <taxon>Agaricomycotina</taxon>
        <taxon>Agaricomycetes</taxon>
        <taxon>Agaricomycetidae</taxon>
        <taxon>Agaricales</taxon>
        <taxon>Agaricineae</taxon>
        <taxon>Psathyrellaceae</taxon>
        <taxon>Coprinopsis</taxon>
    </lineage>
</organism>
<sequence length="160" mass="17571">MQDLSPWNALPAATQQVLAYTLRSPSLIVLEFEERPLNVLNLCRPWVLKVKTVLFEDATVTDGPFNGLPTQPERESPIRLKSIRIALSSSETSFIGFVLDPRNRIDISGAEILDYATTGKGDGHPVLRSLLKSCAASLRILAFEAPQGTLHSVIFKEAGQ</sequence>
<name>A0A5C3KFK6_COPMA</name>
<keyword evidence="2" id="KW-1185">Reference proteome</keyword>
<dbReference type="AlphaFoldDB" id="A0A5C3KFK6"/>
<evidence type="ECO:0000313" key="1">
    <source>
        <dbReference type="EMBL" id="TFK18762.1"/>
    </source>
</evidence>
<gene>
    <name evidence="1" type="ORF">FA15DRAFT_675070</name>
</gene>
<dbReference type="OrthoDB" id="3040439at2759"/>
<accession>A0A5C3KFK6</accession>
<dbReference type="Proteomes" id="UP000307440">
    <property type="component" value="Unassembled WGS sequence"/>
</dbReference>
<proteinExistence type="predicted"/>
<protein>
    <submittedName>
        <fullName evidence="1">Uncharacterized protein</fullName>
    </submittedName>
</protein>